<dbReference type="Proteomes" id="UP001163603">
    <property type="component" value="Chromosome 13"/>
</dbReference>
<gene>
    <name evidence="1" type="ORF">Pint_20873</name>
</gene>
<reference evidence="2" key="1">
    <citation type="journal article" date="2023" name="G3 (Bethesda)">
        <title>Genome assembly and association tests identify interacting loci associated with vigor, precocity, and sex in interspecific pistachio rootstocks.</title>
        <authorList>
            <person name="Palmer W."/>
            <person name="Jacygrad E."/>
            <person name="Sagayaradj S."/>
            <person name="Cavanaugh K."/>
            <person name="Han R."/>
            <person name="Bertier L."/>
            <person name="Beede B."/>
            <person name="Kafkas S."/>
            <person name="Golino D."/>
            <person name="Preece J."/>
            <person name="Michelmore R."/>
        </authorList>
    </citation>
    <scope>NUCLEOTIDE SEQUENCE [LARGE SCALE GENOMIC DNA]</scope>
</reference>
<accession>A0ACC0XDY1</accession>
<sequence>MKMCLCAFPRRTKALEMIAVREAKGQVSIVPSDSLFSGGFRISYGKGGDENYSNNNPHQPSLAPPSSEVRVMFPRRASSCDNKVTSQLARPNQARPSFVVPLGKLCPN</sequence>
<dbReference type="EMBL" id="CM047748">
    <property type="protein sequence ID" value="KAJ0014786.1"/>
    <property type="molecule type" value="Genomic_DNA"/>
</dbReference>
<proteinExistence type="predicted"/>
<organism evidence="1 2">
    <name type="scientific">Pistacia integerrima</name>
    <dbReference type="NCBI Taxonomy" id="434235"/>
    <lineage>
        <taxon>Eukaryota</taxon>
        <taxon>Viridiplantae</taxon>
        <taxon>Streptophyta</taxon>
        <taxon>Embryophyta</taxon>
        <taxon>Tracheophyta</taxon>
        <taxon>Spermatophyta</taxon>
        <taxon>Magnoliopsida</taxon>
        <taxon>eudicotyledons</taxon>
        <taxon>Gunneridae</taxon>
        <taxon>Pentapetalae</taxon>
        <taxon>rosids</taxon>
        <taxon>malvids</taxon>
        <taxon>Sapindales</taxon>
        <taxon>Anacardiaceae</taxon>
        <taxon>Pistacia</taxon>
    </lineage>
</organism>
<keyword evidence="2" id="KW-1185">Reference proteome</keyword>
<name>A0ACC0XDY1_9ROSI</name>
<comment type="caution">
    <text evidence="1">The sequence shown here is derived from an EMBL/GenBank/DDBJ whole genome shotgun (WGS) entry which is preliminary data.</text>
</comment>
<protein>
    <submittedName>
        <fullName evidence="1">Uncharacterized protein</fullName>
    </submittedName>
</protein>
<evidence type="ECO:0000313" key="1">
    <source>
        <dbReference type="EMBL" id="KAJ0014786.1"/>
    </source>
</evidence>
<evidence type="ECO:0000313" key="2">
    <source>
        <dbReference type="Proteomes" id="UP001163603"/>
    </source>
</evidence>